<reference evidence="2" key="1">
    <citation type="journal article" date="2023" name="Mol. Biol. Evol.">
        <title>Third-Generation Sequencing Reveals the Adaptive Role of the Epigenome in Three Deep-Sea Polychaetes.</title>
        <authorList>
            <person name="Perez M."/>
            <person name="Aroh O."/>
            <person name="Sun Y."/>
            <person name="Lan Y."/>
            <person name="Juniper S.K."/>
            <person name="Young C.R."/>
            <person name="Angers B."/>
            <person name="Qian P.Y."/>
        </authorList>
    </citation>
    <scope>NUCLEOTIDE SEQUENCE</scope>
    <source>
        <strain evidence="2">P08H-3</strain>
    </source>
</reference>
<feature type="compositionally biased region" description="Polar residues" evidence="1">
    <location>
        <begin position="624"/>
        <end position="638"/>
    </location>
</feature>
<dbReference type="GO" id="GO:0006629">
    <property type="term" value="P:lipid metabolic process"/>
    <property type="evidence" value="ECO:0007669"/>
    <property type="project" value="InterPro"/>
</dbReference>
<evidence type="ECO:0000256" key="1">
    <source>
        <dbReference type="SAM" id="MobiDB-lite"/>
    </source>
</evidence>
<dbReference type="PROSITE" id="PS50007">
    <property type="entry name" value="PIPLC_X_DOMAIN"/>
    <property type="match status" value="1"/>
</dbReference>
<comment type="caution">
    <text evidence="2">The sequence shown here is derived from an EMBL/GenBank/DDBJ whole genome shotgun (WGS) entry which is preliminary data.</text>
</comment>
<organism evidence="2 3">
    <name type="scientific">Paralvinella palmiformis</name>
    <dbReference type="NCBI Taxonomy" id="53620"/>
    <lineage>
        <taxon>Eukaryota</taxon>
        <taxon>Metazoa</taxon>
        <taxon>Spiralia</taxon>
        <taxon>Lophotrochozoa</taxon>
        <taxon>Annelida</taxon>
        <taxon>Polychaeta</taxon>
        <taxon>Sedentaria</taxon>
        <taxon>Canalipalpata</taxon>
        <taxon>Terebellida</taxon>
        <taxon>Terebelliformia</taxon>
        <taxon>Alvinellidae</taxon>
        <taxon>Paralvinella</taxon>
    </lineage>
</organism>
<evidence type="ECO:0008006" key="4">
    <source>
        <dbReference type="Google" id="ProtNLM"/>
    </source>
</evidence>
<dbReference type="Gene3D" id="3.20.20.190">
    <property type="entry name" value="Phosphatidylinositol (PI) phosphodiesterase"/>
    <property type="match status" value="1"/>
</dbReference>
<dbReference type="SUPFAM" id="SSF51695">
    <property type="entry name" value="PLC-like phosphodiesterases"/>
    <property type="match status" value="1"/>
</dbReference>
<keyword evidence="3" id="KW-1185">Reference proteome</keyword>
<evidence type="ECO:0000313" key="2">
    <source>
        <dbReference type="EMBL" id="KAK2148226.1"/>
    </source>
</evidence>
<dbReference type="GO" id="GO:0008081">
    <property type="term" value="F:phosphoric diester hydrolase activity"/>
    <property type="evidence" value="ECO:0007669"/>
    <property type="project" value="InterPro"/>
</dbReference>
<sequence length="1099" mass="121661">MLTVEELVIESLYHRLVLINVKKLNASSPSTDGDRSVGEEVDDEVPVSPSSPVAAPAGLSATGTGGGLGFLVMNSLCPKIRRAYGMTPTFSLTLNAEQESRTGEKPVISAQSSIAEEFIAEHGFEVTEEVEMILSTNEIQLMKTTLRSPELQVEMPPTWHFGSSLSYDMNSVSPDTDDNTKVLMPRGISLDSCSQFSIVKLEDKRDPTGHSLVLVQTSEGDQSGPGCISSAGEHGALASCASALRKAKSLSEAETSDGSRKRLVKQKTSMVVPVPTPVLTTNKMSVFVQQGIDLGEEDQSEVEDLQAMSVLSTDSENVKARVLDLIQDLETTVSPKTSPVKSVSNGGEVENGPQDQLVIKEHQKEALCGVEDKPFLMTGSYKMFNITGNTECVLTSLEPPTDGENADKAGKDCPDMVSSILGEAAVVKPLTKPVAEIQFSVEAGETQLEETISAIKDIKCQFNSSIPTSLLGIVRQHSPTKSCDQSELADRVSPVSNSVMNGLNSGNSKMESQAVEPTVNVKEREDVLLNGFNVAGEMRQTDETDQVKSLRGRPETLSMQNGDVTLRGQLSKLNYPRPSSYACAVDDSKRSDEFTRELSSPFTHLPRQNRHSTHEFSCDDYQGSMGQTSRKSSCQELPTSPPPDWKQGKLPGDVSMESMYYTPPESPDKEMRFGRARSPPLLNSNEKPGGSPRQNPEQYTRRFCSSPRRRDNDSGLSLALQPPSRIVTYRDPASPMDSHSDLSDSFAFTESSEGDELASLCELDLPYDIPPYMRHPDWMSDLPHSVYSKPLTELIIPGSHISLAIDREMRMDMDFSKCNYEMAEFLRKLPNLAIFNSFRGLMKKIWKAWMPKQTLTVAQQLDAGVRYLDLRVTKLRGSLYGEHGLYTRPLKRYLKEIKEFLDEHSKEVVVLHFQTLEQLQMSDKRHLVTALFQTFGARLARVGIPGKTTLESMWKNKKQVIIIFPDEDMSSLRNHIFYGLVWSDFEIVAPYPNNLSIDELKTYLGMMDGDASPLKLAALDDKFHVVKAVLSPDMTMVFGEFKHKSMREMTENETESVVMDWIRENPKRKLNIVALDFVGTGSAVSNILQLNFPGCETVV</sequence>
<evidence type="ECO:0000313" key="3">
    <source>
        <dbReference type="Proteomes" id="UP001208570"/>
    </source>
</evidence>
<dbReference type="EMBL" id="JAODUP010000508">
    <property type="protein sequence ID" value="KAK2148226.1"/>
    <property type="molecule type" value="Genomic_DNA"/>
</dbReference>
<dbReference type="PANTHER" id="PTHR13593:SF113">
    <property type="entry name" value="SI:DKEY-266F7.9"/>
    <property type="match status" value="1"/>
</dbReference>
<feature type="region of interest" description="Disordered" evidence="1">
    <location>
        <begin position="597"/>
        <end position="699"/>
    </location>
</feature>
<proteinExistence type="predicted"/>
<accession>A0AAD9MYD1</accession>
<dbReference type="Pfam" id="PF26146">
    <property type="entry name" value="PI-PLC_X"/>
    <property type="match status" value="1"/>
</dbReference>
<feature type="compositionally biased region" description="Low complexity" evidence="1">
    <location>
        <begin position="46"/>
        <end position="57"/>
    </location>
</feature>
<protein>
    <recommendedName>
        <fullName evidence="4">Phosphatidylinositol-specific phospholipase C X domain-containing protein</fullName>
    </recommendedName>
</protein>
<feature type="compositionally biased region" description="Polar residues" evidence="1">
    <location>
        <begin position="681"/>
        <end position="698"/>
    </location>
</feature>
<gene>
    <name evidence="2" type="ORF">LSH36_508g01070</name>
</gene>
<name>A0AAD9MYD1_9ANNE</name>
<dbReference type="PANTHER" id="PTHR13593">
    <property type="match status" value="1"/>
</dbReference>
<dbReference type="AlphaFoldDB" id="A0AAD9MYD1"/>
<dbReference type="InterPro" id="IPR017946">
    <property type="entry name" value="PLC-like_Pdiesterase_TIM-brl"/>
</dbReference>
<dbReference type="Proteomes" id="UP001208570">
    <property type="component" value="Unassembled WGS sequence"/>
</dbReference>
<dbReference type="InterPro" id="IPR051057">
    <property type="entry name" value="PI-PLC_domain"/>
</dbReference>
<feature type="region of interest" description="Disordered" evidence="1">
    <location>
        <begin position="26"/>
        <end position="57"/>
    </location>
</feature>